<gene>
    <name evidence="2" type="ORF">RchiOBHm_Chr7g0242151</name>
</gene>
<name>A0A2P6PIE8_ROSCH</name>
<dbReference type="AlphaFoldDB" id="A0A2P6PIE8"/>
<keyword evidence="1" id="KW-0472">Membrane</keyword>
<dbReference type="EMBL" id="PDCK01000045">
    <property type="protein sequence ID" value="PRQ21702.1"/>
    <property type="molecule type" value="Genomic_DNA"/>
</dbReference>
<evidence type="ECO:0000313" key="3">
    <source>
        <dbReference type="Proteomes" id="UP000238479"/>
    </source>
</evidence>
<feature type="transmembrane region" description="Helical" evidence="1">
    <location>
        <begin position="12"/>
        <end position="30"/>
    </location>
</feature>
<comment type="caution">
    <text evidence="2">The sequence shown here is derived from an EMBL/GenBank/DDBJ whole genome shotgun (WGS) entry which is preliminary data.</text>
</comment>
<protein>
    <submittedName>
        <fullName evidence="2">Uncharacterized protein</fullName>
    </submittedName>
</protein>
<reference evidence="2 3" key="1">
    <citation type="journal article" date="2018" name="Nat. Genet.">
        <title>The Rosa genome provides new insights in the design of modern roses.</title>
        <authorList>
            <person name="Bendahmane M."/>
        </authorList>
    </citation>
    <scope>NUCLEOTIDE SEQUENCE [LARGE SCALE GENOMIC DNA]</scope>
    <source>
        <strain evidence="3">cv. Old Blush</strain>
    </source>
</reference>
<organism evidence="2 3">
    <name type="scientific">Rosa chinensis</name>
    <name type="common">China rose</name>
    <dbReference type="NCBI Taxonomy" id="74649"/>
    <lineage>
        <taxon>Eukaryota</taxon>
        <taxon>Viridiplantae</taxon>
        <taxon>Streptophyta</taxon>
        <taxon>Embryophyta</taxon>
        <taxon>Tracheophyta</taxon>
        <taxon>Spermatophyta</taxon>
        <taxon>Magnoliopsida</taxon>
        <taxon>eudicotyledons</taxon>
        <taxon>Gunneridae</taxon>
        <taxon>Pentapetalae</taxon>
        <taxon>rosids</taxon>
        <taxon>fabids</taxon>
        <taxon>Rosales</taxon>
        <taxon>Rosaceae</taxon>
        <taxon>Rosoideae</taxon>
        <taxon>Rosoideae incertae sedis</taxon>
        <taxon>Rosa</taxon>
    </lineage>
</organism>
<proteinExistence type="predicted"/>
<accession>A0A2P6PIE8</accession>
<keyword evidence="1" id="KW-1133">Transmembrane helix</keyword>
<sequence>MFESKRSPVEIIELGQILVALALCWGKWWLGICYCNIIYEKFTFIELSMMDSYVILSQYPIKLLSLLKK</sequence>
<evidence type="ECO:0000256" key="1">
    <source>
        <dbReference type="SAM" id="Phobius"/>
    </source>
</evidence>
<evidence type="ECO:0000313" key="2">
    <source>
        <dbReference type="EMBL" id="PRQ21702.1"/>
    </source>
</evidence>
<keyword evidence="3" id="KW-1185">Reference proteome</keyword>
<dbReference type="Gramene" id="PRQ21702">
    <property type="protein sequence ID" value="PRQ21702"/>
    <property type="gene ID" value="RchiOBHm_Chr7g0242151"/>
</dbReference>
<keyword evidence="1" id="KW-0812">Transmembrane</keyword>
<dbReference type="Proteomes" id="UP000238479">
    <property type="component" value="Chromosome 7"/>
</dbReference>